<dbReference type="PANTHER" id="PTHR48475">
    <property type="entry name" value="RIBONUCLEASE H"/>
    <property type="match status" value="1"/>
</dbReference>
<dbReference type="PANTHER" id="PTHR48475:SF1">
    <property type="entry name" value="RNASE H TYPE-1 DOMAIN-CONTAINING PROTEIN"/>
    <property type="match status" value="1"/>
</dbReference>
<dbReference type="AlphaFoldDB" id="A0AAV3QPQ9"/>
<evidence type="ECO:0000313" key="2">
    <source>
        <dbReference type="EMBL" id="GAA0165006.1"/>
    </source>
</evidence>
<evidence type="ECO:0000256" key="1">
    <source>
        <dbReference type="SAM" id="MobiDB-lite"/>
    </source>
</evidence>
<keyword evidence="3" id="KW-1185">Reference proteome</keyword>
<comment type="caution">
    <text evidence="2">The sequence shown here is derived from an EMBL/GenBank/DDBJ whole genome shotgun (WGS) entry which is preliminary data.</text>
</comment>
<name>A0AAV3QPQ9_LITER</name>
<accession>A0AAV3QPQ9</accession>
<protein>
    <submittedName>
        <fullName evidence="2">Uncharacterized protein</fullName>
    </submittedName>
</protein>
<evidence type="ECO:0000313" key="3">
    <source>
        <dbReference type="Proteomes" id="UP001454036"/>
    </source>
</evidence>
<reference evidence="2 3" key="1">
    <citation type="submission" date="2024-01" db="EMBL/GenBank/DDBJ databases">
        <title>The complete chloroplast genome sequence of Lithospermum erythrorhizon: insights into the phylogenetic relationship among Boraginaceae species and the maternal lineages of purple gromwells.</title>
        <authorList>
            <person name="Okada T."/>
            <person name="Watanabe K."/>
        </authorList>
    </citation>
    <scope>NUCLEOTIDE SEQUENCE [LARGE SCALE GENOMIC DNA]</scope>
</reference>
<feature type="region of interest" description="Disordered" evidence="1">
    <location>
        <begin position="65"/>
        <end position="88"/>
    </location>
</feature>
<gene>
    <name evidence="2" type="ORF">LIER_39896</name>
</gene>
<organism evidence="2 3">
    <name type="scientific">Lithospermum erythrorhizon</name>
    <name type="common">Purple gromwell</name>
    <name type="synonym">Lithospermum officinale var. erythrorhizon</name>
    <dbReference type="NCBI Taxonomy" id="34254"/>
    <lineage>
        <taxon>Eukaryota</taxon>
        <taxon>Viridiplantae</taxon>
        <taxon>Streptophyta</taxon>
        <taxon>Embryophyta</taxon>
        <taxon>Tracheophyta</taxon>
        <taxon>Spermatophyta</taxon>
        <taxon>Magnoliopsida</taxon>
        <taxon>eudicotyledons</taxon>
        <taxon>Gunneridae</taxon>
        <taxon>Pentapetalae</taxon>
        <taxon>asterids</taxon>
        <taxon>lamiids</taxon>
        <taxon>Boraginales</taxon>
        <taxon>Boraginaceae</taxon>
        <taxon>Boraginoideae</taxon>
        <taxon>Lithospermeae</taxon>
        <taxon>Lithospermum</taxon>
    </lineage>
</organism>
<proteinExistence type="predicted"/>
<dbReference type="EMBL" id="BAABME010022098">
    <property type="protein sequence ID" value="GAA0165006.1"/>
    <property type="molecule type" value="Genomic_DNA"/>
</dbReference>
<dbReference type="Proteomes" id="UP001454036">
    <property type="component" value="Unassembled WGS sequence"/>
</dbReference>
<sequence length="111" mass="11885">MEPPNSYKEANVQREVYLGGESNKAFAELKEYLGSPQLLSRPESGETLQLYLAISDVAVSSMLIKESSPSSPIQQEEEGTDPQGFEWSMHVDGALNDKGAGAGVLITGPQG</sequence>